<evidence type="ECO:0000256" key="3">
    <source>
        <dbReference type="ARBA" id="ARBA00022553"/>
    </source>
</evidence>
<feature type="region of interest" description="N-terminal hotdog fold" evidence="8">
    <location>
        <begin position="1247"/>
        <end position="1383"/>
    </location>
</feature>
<dbReference type="InterPro" id="IPR049900">
    <property type="entry name" value="PKS_mFAS_DH"/>
</dbReference>
<dbReference type="PROSITE" id="PS50075">
    <property type="entry name" value="CARRIER"/>
    <property type="match status" value="2"/>
</dbReference>
<feature type="domain" description="Carrier" evidence="10">
    <location>
        <begin position="234"/>
        <end position="309"/>
    </location>
</feature>
<dbReference type="PROSITE" id="PS00606">
    <property type="entry name" value="KS3_1"/>
    <property type="match status" value="1"/>
</dbReference>
<feature type="domain" description="Carrier" evidence="10">
    <location>
        <begin position="2069"/>
        <end position="2144"/>
    </location>
</feature>
<dbReference type="InterPro" id="IPR020807">
    <property type="entry name" value="PKS_DH"/>
</dbReference>
<feature type="region of interest" description="Disordered" evidence="9">
    <location>
        <begin position="763"/>
        <end position="787"/>
    </location>
</feature>
<keyword evidence="2" id="KW-0596">Phosphopantetheine</keyword>
<dbReference type="EMBL" id="JAVRFD010000045">
    <property type="protein sequence ID" value="MDT0550198.1"/>
    <property type="molecule type" value="Genomic_DNA"/>
</dbReference>
<dbReference type="InterPro" id="IPR016035">
    <property type="entry name" value="Acyl_Trfase/lysoPLipase"/>
</dbReference>
<feature type="compositionally biased region" description="Polar residues" evidence="9">
    <location>
        <begin position="1366"/>
        <end position="1376"/>
    </location>
</feature>
<keyword evidence="5" id="KW-0045">Antibiotic biosynthesis</keyword>
<keyword evidence="14" id="KW-1185">Reference proteome</keyword>
<dbReference type="PANTHER" id="PTHR43775">
    <property type="entry name" value="FATTY ACID SYNTHASE"/>
    <property type="match status" value="1"/>
</dbReference>
<evidence type="ECO:0000259" key="10">
    <source>
        <dbReference type="PROSITE" id="PS50075"/>
    </source>
</evidence>
<dbReference type="Pfam" id="PF00698">
    <property type="entry name" value="Acyl_transf_1"/>
    <property type="match status" value="1"/>
</dbReference>
<dbReference type="InterPro" id="IPR014031">
    <property type="entry name" value="Ketoacyl_synth_C"/>
</dbReference>
<evidence type="ECO:0000259" key="11">
    <source>
        <dbReference type="PROSITE" id="PS52004"/>
    </source>
</evidence>
<evidence type="ECO:0000256" key="8">
    <source>
        <dbReference type="PROSITE-ProRule" id="PRU01363"/>
    </source>
</evidence>
<reference evidence="13" key="1">
    <citation type="submission" date="2024-05" db="EMBL/GenBank/DDBJ databases">
        <title>30 novel species of actinomycetes from the DSMZ collection.</title>
        <authorList>
            <person name="Nouioui I."/>
        </authorList>
    </citation>
    <scope>NUCLEOTIDE SEQUENCE</scope>
    <source>
        <strain evidence="13">DSM 41529</strain>
    </source>
</reference>
<dbReference type="Pfam" id="PF02801">
    <property type="entry name" value="Ketoacyl-synt_C"/>
    <property type="match status" value="1"/>
</dbReference>
<dbReference type="InterPro" id="IPR014043">
    <property type="entry name" value="Acyl_transferase_dom"/>
</dbReference>
<dbReference type="SMART" id="SM00823">
    <property type="entry name" value="PKS_PP"/>
    <property type="match status" value="2"/>
</dbReference>
<dbReference type="SMART" id="SM00822">
    <property type="entry name" value="PKS_KR"/>
    <property type="match status" value="2"/>
</dbReference>
<dbReference type="CDD" id="cd08956">
    <property type="entry name" value="KR_3_FAS_SDR_x"/>
    <property type="match status" value="1"/>
</dbReference>
<dbReference type="InterPro" id="IPR013968">
    <property type="entry name" value="PKS_KR"/>
</dbReference>
<keyword evidence="4" id="KW-0808">Transferase</keyword>
<dbReference type="InterPro" id="IPR020806">
    <property type="entry name" value="PKS_PP-bd"/>
</dbReference>
<dbReference type="InterPro" id="IPR057326">
    <property type="entry name" value="KR_dom"/>
</dbReference>
<dbReference type="PROSITE" id="PS52004">
    <property type="entry name" value="KS3_2"/>
    <property type="match status" value="1"/>
</dbReference>
<dbReference type="Gene3D" id="3.40.47.10">
    <property type="match status" value="1"/>
</dbReference>
<dbReference type="InterPro" id="IPR014030">
    <property type="entry name" value="Ketoacyl_synth_N"/>
</dbReference>
<evidence type="ECO:0000256" key="4">
    <source>
        <dbReference type="ARBA" id="ARBA00022679"/>
    </source>
</evidence>
<feature type="non-terminal residue" evidence="13">
    <location>
        <position position="1"/>
    </location>
</feature>
<organism evidence="13 14">
    <name type="scientific">Streptomyces lonegramiae</name>
    <dbReference type="NCBI Taxonomy" id="3075524"/>
    <lineage>
        <taxon>Bacteria</taxon>
        <taxon>Bacillati</taxon>
        <taxon>Actinomycetota</taxon>
        <taxon>Actinomycetes</taxon>
        <taxon>Kitasatosporales</taxon>
        <taxon>Streptomycetaceae</taxon>
        <taxon>Streptomyces</taxon>
    </lineage>
</organism>
<feature type="active site" description="Proton acceptor; for dehydratase activity" evidence="8">
    <location>
        <position position="1279"/>
    </location>
</feature>
<dbReference type="SUPFAM" id="SSF55048">
    <property type="entry name" value="Probable ACP-binding domain of malonyl-CoA ACP transacylase"/>
    <property type="match status" value="1"/>
</dbReference>
<dbReference type="InterPro" id="IPR016036">
    <property type="entry name" value="Malonyl_transacylase_ACP-bd"/>
</dbReference>
<feature type="region of interest" description="Disordered" evidence="9">
    <location>
        <begin position="1336"/>
        <end position="1388"/>
    </location>
</feature>
<evidence type="ECO:0000256" key="1">
    <source>
        <dbReference type="ARBA" id="ARBA00004792"/>
    </source>
</evidence>
<dbReference type="SMART" id="SM00826">
    <property type="entry name" value="PKS_DH"/>
    <property type="match status" value="1"/>
</dbReference>
<dbReference type="InterPro" id="IPR036736">
    <property type="entry name" value="ACP-like_sf"/>
</dbReference>
<dbReference type="SMART" id="SM00825">
    <property type="entry name" value="PKS_KS"/>
    <property type="match status" value="1"/>
</dbReference>
<dbReference type="InterPro" id="IPR016039">
    <property type="entry name" value="Thiolase-like"/>
</dbReference>
<evidence type="ECO:0000256" key="7">
    <source>
        <dbReference type="ARBA" id="ARBA00023315"/>
    </source>
</evidence>
<feature type="compositionally biased region" description="Basic and acidic residues" evidence="9">
    <location>
        <begin position="1336"/>
        <end position="1350"/>
    </location>
</feature>
<dbReference type="SUPFAM" id="SSF51735">
    <property type="entry name" value="NAD(P)-binding Rossmann-fold domains"/>
    <property type="match status" value="3"/>
</dbReference>
<comment type="pathway">
    <text evidence="1">Antibiotic biosynthesis.</text>
</comment>
<dbReference type="Gene3D" id="3.40.366.10">
    <property type="entry name" value="Malonyl-Coenzyme A Acyl Carrier Protein, domain 2"/>
    <property type="match status" value="1"/>
</dbReference>
<dbReference type="RefSeq" id="WP_311730781.1">
    <property type="nucleotide sequence ID" value="NZ_JAVRFD010000045.1"/>
</dbReference>
<evidence type="ECO:0000256" key="6">
    <source>
        <dbReference type="ARBA" id="ARBA00023268"/>
    </source>
</evidence>
<accession>A0ABU2XZ89</accession>
<dbReference type="Pfam" id="PF00109">
    <property type="entry name" value="ketoacyl-synt"/>
    <property type="match status" value="1"/>
</dbReference>
<gene>
    <name evidence="13" type="ORF">RND15_47270</name>
</gene>
<feature type="region of interest" description="C-terminal hotdog fold" evidence="8">
    <location>
        <begin position="1403"/>
        <end position="1559"/>
    </location>
</feature>
<dbReference type="InterPro" id="IPR049551">
    <property type="entry name" value="PKS_DH_C"/>
</dbReference>
<dbReference type="Gene3D" id="3.10.129.110">
    <property type="entry name" value="Polyketide synthase dehydratase"/>
    <property type="match status" value="1"/>
</dbReference>
<dbReference type="InterPro" id="IPR049552">
    <property type="entry name" value="PKS_DH_N"/>
</dbReference>
<dbReference type="SMART" id="SM01294">
    <property type="entry name" value="PKS_PP_betabranch"/>
    <property type="match status" value="2"/>
</dbReference>
<evidence type="ECO:0000313" key="14">
    <source>
        <dbReference type="Proteomes" id="UP001180754"/>
    </source>
</evidence>
<feature type="region of interest" description="Disordered" evidence="9">
    <location>
        <begin position="1752"/>
        <end position="1775"/>
    </location>
</feature>
<dbReference type="InterPro" id="IPR006162">
    <property type="entry name" value="Ppantetheine_attach_site"/>
</dbReference>
<feature type="compositionally biased region" description="Low complexity" evidence="9">
    <location>
        <begin position="1377"/>
        <end position="1388"/>
    </location>
</feature>
<dbReference type="SUPFAM" id="SSF52151">
    <property type="entry name" value="FabD/lysophospholipase-like"/>
    <property type="match status" value="1"/>
</dbReference>
<dbReference type="CDD" id="cd00833">
    <property type="entry name" value="PKS"/>
    <property type="match status" value="1"/>
</dbReference>
<feature type="domain" description="Ketosynthase family 3 (KS3)" evidence="11">
    <location>
        <begin position="335"/>
        <end position="761"/>
    </location>
</feature>
<evidence type="ECO:0000313" key="13">
    <source>
        <dbReference type="EMBL" id="MDT0550198.1"/>
    </source>
</evidence>
<protein>
    <submittedName>
        <fullName evidence="13">SDR family NAD(P)-dependent oxidoreductase</fullName>
    </submittedName>
</protein>
<dbReference type="SUPFAM" id="SSF47336">
    <property type="entry name" value="ACP-like"/>
    <property type="match status" value="2"/>
</dbReference>
<dbReference type="InterPro" id="IPR009081">
    <property type="entry name" value="PP-bd_ACP"/>
</dbReference>
<dbReference type="Pfam" id="PF22953">
    <property type="entry name" value="SpnB_Rossmann"/>
    <property type="match status" value="1"/>
</dbReference>
<proteinExistence type="predicted"/>
<keyword evidence="7" id="KW-0012">Acyltransferase</keyword>
<feature type="domain" description="PKS/mFAS DH" evidence="12">
    <location>
        <begin position="1247"/>
        <end position="1559"/>
    </location>
</feature>
<evidence type="ECO:0000256" key="5">
    <source>
        <dbReference type="ARBA" id="ARBA00023194"/>
    </source>
</evidence>
<dbReference type="InterPro" id="IPR018201">
    <property type="entry name" value="Ketoacyl_synth_AS"/>
</dbReference>
<dbReference type="Pfam" id="PF08659">
    <property type="entry name" value="KR"/>
    <property type="match status" value="2"/>
</dbReference>
<dbReference type="Gene3D" id="3.30.70.3290">
    <property type="match status" value="1"/>
</dbReference>
<dbReference type="Proteomes" id="UP001180754">
    <property type="component" value="Unassembled WGS sequence"/>
</dbReference>
<feature type="active site" description="Proton donor; for dehydratase activity" evidence="8">
    <location>
        <position position="1464"/>
    </location>
</feature>
<dbReference type="InterPro" id="IPR001227">
    <property type="entry name" value="Ac_transferase_dom_sf"/>
</dbReference>
<dbReference type="PANTHER" id="PTHR43775:SF51">
    <property type="entry name" value="INACTIVE PHENOLPHTHIOCEROL SYNTHESIS POLYKETIDE SYNTHASE TYPE I PKS1-RELATED"/>
    <property type="match status" value="1"/>
</dbReference>
<dbReference type="InterPro" id="IPR032821">
    <property type="entry name" value="PKS_assoc"/>
</dbReference>
<dbReference type="InterPro" id="IPR042104">
    <property type="entry name" value="PKS_dehydratase_sf"/>
</dbReference>
<dbReference type="Pfam" id="PF16197">
    <property type="entry name" value="KAsynt_C_assoc"/>
    <property type="match status" value="1"/>
</dbReference>
<evidence type="ECO:0000259" key="12">
    <source>
        <dbReference type="PROSITE" id="PS52019"/>
    </source>
</evidence>
<dbReference type="SUPFAM" id="SSF53901">
    <property type="entry name" value="Thiolase-like"/>
    <property type="match status" value="1"/>
</dbReference>
<evidence type="ECO:0000256" key="9">
    <source>
        <dbReference type="SAM" id="MobiDB-lite"/>
    </source>
</evidence>
<dbReference type="Pfam" id="PF14765">
    <property type="entry name" value="PS-DH"/>
    <property type="match status" value="1"/>
</dbReference>
<dbReference type="SMART" id="SM00827">
    <property type="entry name" value="PKS_AT"/>
    <property type="match status" value="1"/>
</dbReference>
<comment type="caution">
    <text evidence="13">The sequence shown here is derived from an EMBL/GenBank/DDBJ whole genome shotgun (WGS) entry which is preliminary data.</text>
</comment>
<dbReference type="Gene3D" id="1.10.1200.10">
    <property type="entry name" value="ACP-like"/>
    <property type="match status" value="2"/>
</dbReference>
<dbReference type="PROSITE" id="PS00012">
    <property type="entry name" value="PHOSPHOPANTETHEINE"/>
    <property type="match status" value="1"/>
</dbReference>
<dbReference type="InterPro" id="IPR050091">
    <property type="entry name" value="PKS_NRPS_Biosynth_Enz"/>
</dbReference>
<keyword evidence="3" id="KW-0597">Phosphoprotein</keyword>
<dbReference type="Gene3D" id="3.40.50.720">
    <property type="entry name" value="NAD(P)-binding Rossmann-like Domain"/>
    <property type="match status" value="2"/>
</dbReference>
<dbReference type="Pfam" id="PF00550">
    <property type="entry name" value="PP-binding"/>
    <property type="match status" value="2"/>
</dbReference>
<dbReference type="Pfam" id="PF21089">
    <property type="entry name" value="PKS_DH_N"/>
    <property type="match status" value="1"/>
</dbReference>
<keyword evidence="6" id="KW-0511">Multifunctional enzyme</keyword>
<evidence type="ECO:0000256" key="2">
    <source>
        <dbReference type="ARBA" id="ARBA00022450"/>
    </source>
</evidence>
<dbReference type="PROSITE" id="PS52019">
    <property type="entry name" value="PKS_MFAS_DH"/>
    <property type="match status" value="1"/>
</dbReference>
<dbReference type="InterPro" id="IPR055123">
    <property type="entry name" value="SpnB-like_Rossmann"/>
</dbReference>
<dbReference type="InterPro" id="IPR020841">
    <property type="entry name" value="PKS_Beta-ketoAc_synthase_dom"/>
</dbReference>
<sequence>LTQLGATTTITTCDTTNPTQLTNLLNTIPPTHPLTTLIHTAGTNLKSSIADSSAADLAETAGAKATGAALLHELLREHDTIEHFVLFSSIAGTWGSAHQAGYAAANAYLDALAQHRRDQGLPATSIAWGPWDGPGMAAHEDTRAHLRRRGLRALSPDRAIATLDRILGHDPDTTTVVADVDWEDFATTFTARRPAPLIDEIPEARQVLRGETAAPSADSLRERLAQRSPKEQQQALLEIVRTHVASVLGHSSPESIDAQQAFSALGFDSLTAVEFRNRVAAATGLALPTTLVFDHPSPTECAAHLRAALLGRGDDELREAVPGGPTKRAGATPLDEPLAIVGMACRYPGEVRSAEDLWRLVASGADAITGFPTDRGWDLERIYHPDPDHEGTCCTRHGGFLYDAGDFDPAFFGISPREALAMDPQQRLLLEASWEAFEHAGITPGTLRGSQTGVYVGINVQDYAAHVRQVPQAVAGYALTGSSGSVASGRIAYTFGLEGPTVSVDTACSSSLVALHMAGQALRTSECSLALVGGVMVMSTPETFVEFSRQRGLSPDGRCKAFSATADGTGWAEGVGMLVVERLSDARRNGHRVLAVVRGSAINQDGASNGLTAPNGPAQQRVIRQALAGAGLSPSDVDAVEGHGTGTVLGDPVEAQALLAAYGQDRPENRPLWLGSVKSNIGHAQAAAGVGGVIKMVMALQHETLPRTLHIEEPSSHVDWSSGAVRLLTDAVPWPRNGRPRRAGVSSFGVSGTNAHVILEEAPAAEPDGTEETEPSSAPAVEASGLPLPWPLSGKSADALRAQARRLREFVSVAPGADSGSRLADIGYTLATHRSAFEHRAVVIGSDRAEFVRGLDALASGQPDAGVQEGVSAPGGARGGVVFVFPGQGGQWAGMGLRLLETSPVFAQSINDCEQALAPHTDWTLTDILHRPDTDPAWQRADIIQPLLFSVMVSLAALWRSHGLHPDAVIGHSQGEIAAAHVSGALTLPDAAKIIALRSKALRTLHGQGGMAAVPLPEQDVTELIHQRWPGQLWVAGVNSPQSTVISGDADALTQAVEHLNTVEVRAKRIPVDYASHCPHVETIEDELLRLLDGITPQPATIPFHSTVDGDWKDTTGLDAHYWYRNLRQPVRFAHAIHTLTQEEHHTFIEISPHPTLTPAIQDTTDTTDTPITVISTLRRNHDDHHQHLHSLAHAHTTGHPITWHPTHQHHNHTDLPTYPFQHQRYWLNTPTQTGDVTAVGLSEAGHPLLGAALPLAGGEGHLFTGRLSLRTHPWLADHAFAGVALLPGTALLDIALQAGERVGCRHVEELTLHAPLLLPQRGGVALQISVGAPDTDGRREFTAHSRSDDDVSGTENTDGPEGSGRQWTRHATGTLSSGPASPTAPSAAAAELMADVWSPAGADALDLDGLYERLGGAELAYGPAFQGLRTAWRRGSDIFAEVRLPEPQARDADRFGVHPALLDAALHTLGLDPAHHGAGSDGADEDTDVAPDGRPSAWLPFAWRGVTLHRTGGEVLRVRLSPRPGRGVVAIEAADESGRPVASIDALVLRPVSAGEVRTAGSEHHESLFGMEWPTVALPSADPSASGPSLSGPSSFAVVGADSCGLACRRHEDWTALLSAVEVDGAPEVVVVSCGGEGVGVHTAAYRALHLLQSWLGEQRLADSRLVVLTRGAVATRREDDVSDLPGAAVWGLVRSAQSENPDRITLVDWDGHGSLAQVLPVALAVGEPQLAIRDGEVCVPRLVRVPRQERAGSVEGSADGSTDRSGDASADGSPLALDPAGTVLITGGTGVLGGLVARHLVVAHGVRQLLLVGRRGVQAEGVGDLAAELETLGAMVTVAACDAADREALATLLGRVPERHPLTAVVHAAGVLDDGTIPTLTPERIDTVFRAKVAPALLLHELTRDADLAAFVMFSSAASVLGSPGQGNYAAANAVLDALARHRRANGRPATSLAWGLWAQGSGMTRHLDGSDHARIGRGGMAPLDTEEALALFDASSAAGEPFLVPARLEIGALRTRAATAGVPALLRGLVPMSARPGAAERGEGAPDSGVSLRDRLARRGGKEQQGILTRLVRSQAAAVLGHAGIEEVAERRAFRELGFDSLTAVELRNRLTAATGLRLPATLAFDFPTPAALAEHVRSLLLPANGNGVSAAEAGGLREEEVRAAVASIPLDRLQEAGLLTALLELAEVSGGVEGVGAGAIPAARSADGGSRSIDEMDLDSLIGLAHGDQPSSDS</sequence>
<dbReference type="InterPro" id="IPR036291">
    <property type="entry name" value="NAD(P)-bd_dom_sf"/>
</dbReference>
<name>A0ABU2XZ89_9ACTN</name>